<dbReference type="EMBL" id="KF900818">
    <property type="protein sequence ID" value="AIF08027.1"/>
    <property type="molecule type" value="Genomic_DNA"/>
</dbReference>
<reference evidence="1" key="1">
    <citation type="journal article" date="2014" name="Genome Biol. Evol.">
        <title>Pangenome evidence for extensive interdomain horizontal transfer affecting lineage core and shell genes in uncultured planktonic thaumarchaeota and euryarchaeota.</title>
        <authorList>
            <person name="Deschamps P."/>
            <person name="Zivanovic Y."/>
            <person name="Moreira D."/>
            <person name="Rodriguez-Valera F."/>
            <person name="Lopez-Garcia P."/>
        </authorList>
    </citation>
    <scope>NUCLEOTIDE SEQUENCE</scope>
</reference>
<protein>
    <submittedName>
        <fullName evidence="1">Uncharacterized protein</fullName>
    </submittedName>
</protein>
<evidence type="ECO:0000313" key="1">
    <source>
        <dbReference type="EMBL" id="AIF08027.1"/>
    </source>
</evidence>
<dbReference type="AlphaFoldDB" id="A0A075H0H7"/>
<accession>A0A075H0H7</accession>
<proteinExistence type="predicted"/>
<name>A0A075H0H7_9ARCH</name>
<organism evidence="1">
    <name type="scientific">uncultured marine thaumarchaeote KM3_26_B10</name>
    <dbReference type="NCBI Taxonomy" id="1456107"/>
    <lineage>
        <taxon>Archaea</taxon>
        <taxon>Nitrososphaerota</taxon>
        <taxon>environmental samples</taxon>
    </lineage>
</organism>
<sequence length="105" mass="12690">MSERTFRRYKHQILLQQNTLDKYSRQNIQQEQLQKIETKKSVLKHLWNLFENAVKISDKLSILKLIEKISDNLPATLWNANEYGKKIKIEKKMQEFNKNSIWNDL</sequence>